<feature type="region of interest" description="Disordered" evidence="1">
    <location>
        <begin position="1"/>
        <end position="55"/>
    </location>
</feature>
<evidence type="ECO:0000313" key="2">
    <source>
        <dbReference type="EMBL" id="GFJ75965.1"/>
    </source>
</evidence>
<organism evidence="2 3">
    <name type="scientific">Phytohabitans houttuyneae</name>
    <dbReference type="NCBI Taxonomy" id="1076126"/>
    <lineage>
        <taxon>Bacteria</taxon>
        <taxon>Bacillati</taxon>
        <taxon>Actinomycetota</taxon>
        <taxon>Actinomycetes</taxon>
        <taxon>Micromonosporales</taxon>
        <taxon>Micromonosporaceae</taxon>
    </lineage>
</organism>
<proteinExistence type="predicted"/>
<dbReference type="AlphaFoldDB" id="A0A6V8K593"/>
<protein>
    <submittedName>
        <fullName evidence="2">Uncharacterized protein</fullName>
    </submittedName>
</protein>
<evidence type="ECO:0000313" key="3">
    <source>
        <dbReference type="Proteomes" id="UP000482800"/>
    </source>
</evidence>
<reference evidence="2 3" key="1">
    <citation type="submission" date="2020-03" db="EMBL/GenBank/DDBJ databases">
        <title>Whole genome shotgun sequence of Phytohabitans houttuyneae NBRC 108639.</title>
        <authorList>
            <person name="Komaki H."/>
            <person name="Tamura T."/>
        </authorList>
    </citation>
    <scope>NUCLEOTIDE SEQUENCE [LARGE SCALE GENOMIC DNA]</scope>
    <source>
        <strain evidence="2 3">NBRC 108639</strain>
    </source>
</reference>
<feature type="compositionally biased region" description="Basic and acidic residues" evidence="1">
    <location>
        <begin position="95"/>
        <end position="105"/>
    </location>
</feature>
<feature type="compositionally biased region" description="Pro residues" evidence="1">
    <location>
        <begin position="107"/>
        <end position="118"/>
    </location>
</feature>
<name>A0A6V8K593_9ACTN</name>
<evidence type="ECO:0000256" key="1">
    <source>
        <dbReference type="SAM" id="MobiDB-lite"/>
    </source>
</evidence>
<feature type="region of interest" description="Disordered" evidence="1">
    <location>
        <begin position="73"/>
        <end position="118"/>
    </location>
</feature>
<reference evidence="2 3" key="2">
    <citation type="submission" date="2020-03" db="EMBL/GenBank/DDBJ databases">
        <authorList>
            <person name="Ichikawa N."/>
            <person name="Kimura A."/>
            <person name="Kitahashi Y."/>
            <person name="Uohara A."/>
        </authorList>
    </citation>
    <scope>NUCLEOTIDE SEQUENCE [LARGE SCALE GENOMIC DNA]</scope>
    <source>
        <strain evidence="2 3">NBRC 108639</strain>
    </source>
</reference>
<comment type="caution">
    <text evidence="2">The sequence shown here is derived from an EMBL/GenBank/DDBJ whole genome shotgun (WGS) entry which is preliminary data.</text>
</comment>
<sequence length="118" mass="11999">MNGPTDLDTDGIGVTAAGNRTSLRGRLHPRTDRAHPRISLAKAGTPPLGGASKAGDAWGLVARGWQWRPGVSASAKLAAGRSGARGSERSAAGTDRGKIPAKERGPAPTPRPHPGAGR</sequence>
<keyword evidence="3" id="KW-1185">Reference proteome</keyword>
<gene>
    <name evidence="2" type="ORF">Phou_001450</name>
</gene>
<dbReference type="EMBL" id="BLPF01000001">
    <property type="protein sequence ID" value="GFJ75965.1"/>
    <property type="molecule type" value="Genomic_DNA"/>
</dbReference>
<accession>A0A6V8K593</accession>
<dbReference type="Proteomes" id="UP000482800">
    <property type="component" value="Unassembled WGS sequence"/>
</dbReference>